<sequence>MFFQFPYVDATSVIMSCYIALALFQVAHATSGQSFISATNMAESSIEALSDGTPHRPVPRQASRADGAEGDESAFMVDVSEALPSNDAIQSFLASPECGAISTFVGITRNNFDGKVGHPSELRGVQTYGHQGAHIALQGCETQVRHGGQA</sequence>
<name>K0S3U5_THAOC</name>
<dbReference type="EMBL" id="AGNL01020766">
    <property type="protein sequence ID" value="EJK60693.1"/>
    <property type="molecule type" value="Genomic_DNA"/>
</dbReference>
<dbReference type="Proteomes" id="UP000266841">
    <property type="component" value="Unassembled WGS sequence"/>
</dbReference>
<evidence type="ECO:0000256" key="1">
    <source>
        <dbReference type="SAM" id="MobiDB-lite"/>
    </source>
</evidence>
<accession>K0S3U5</accession>
<dbReference type="OrthoDB" id="5531344at2759"/>
<keyword evidence="3" id="KW-1185">Reference proteome</keyword>
<evidence type="ECO:0000313" key="3">
    <source>
        <dbReference type="Proteomes" id="UP000266841"/>
    </source>
</evidence>
<dbReference type="Pfam" id="PF02391">
    <property type="entry name" value="MoaE"/>
    <property type="match status" value="1"/>
</dbReference>
<dbReference type="InterPro" id="IPR003448">
    <property type="entry name" value="Mopterin_biosynth_MoaE"/>
</dbReference>
<dbReference type="Gene3D" id="3.90.1170.40">
    <property type="entry name" value="Molybdopterin biosynthesis MoaE subunit"/>
    <property type="match status" value="1"/>
</dbReference>
<gene>
    <name evidence="2" type="ORF">THAOC_18903</name>
</gene>
<protein>
    <submittedName>
        <fullName evidence="2">Uncharacterized protein</fullName>
    </submittedName>
</protein>
<comment type="caution">
    <text evidence="2">The sequence shown here is derived from an EMBL/GenBank/DDBJ whole genome shotgun (WGS) entry which is preliminary data.</text>
</comment>
<dbReference type="InterPro" id="IPR036563">
    <property type="entry name" value="MoaE_sf"/>
</dbReference>
<feature type="region of interest" description="Disordered" evidence="1">
    <location>
        <begin position="47"/>
        <end position="70"/>
    </location>
</feature>
<dbReference type="AlphaFoldDB" id="K0S3U5"/>
<organism evidence="2 3">
    <name type="scientific">Thalassiosira oceanica</name>
    <name type="common">Marine diatom</name>
    <dbReference type="NCBI Taxonomy" id="159749"/>
    <lineage>
        <taxon>Eukaryota</taxon>
        <taxon>Sar</taxon>
        <taxon>Stramenopiles</taxon>
        <taxon>Ochrophyta</taxon>
        <taxon>Bacillariophyta</taxon>
        <taxon>Coscinodiscophyceae</taxon>
        <taxon>Thalassiosirophycidae</taxon>
        <taxon>Thalassiosirales</taxon>
        <taxon>Thalassiosiraceae</taxon>
        <taxon>Thalassiosira</taxon>
    </lineage>
</organism>
<dbReference type="GO" id="GO:0006777">
    <property type="term" value="P:Mo-molybdopterin cofactor biosynthetic process"/>
    <property type="evidence" value="ECO:0007669"/>
    <property type="project" value="InterPro"/>
</dbReference>
<reference evidence="2 3" key="1">
    <citation type="journal article" date="2012" name="Genome Biol.">
        <title>Genome and low-iron response of an oceanic diatom adapted to chronic iron limitation.</title>
        <authorList>
            <person name="Lommer M."/>
            <person name="Specht M."/>
            <person name="Roy A.S."/>
            <person name="Kraemer L."/>
            <person name="Andreson R."/>
            <person name="Gutowska M.A."/>
            <person name="Wolf J."/>
            <person name="Bergner S.V."/>
            <person name="Schilhabel M.B."/>
            <person name="Klostermeier U.C."/>
            <person name="Beiko R.G."/>
            <person name="Rosenstiel P."/>
            <person name="Hippler M."/>
            <person name="Laroche J."/>
        </authorList>
    </citation>
    <scope>NUCLEOTIDE SEQUENCE [LARGE SCALE GENOMIC DNA]</scope>
    <source>
        <strain evidence="2 3">CCMP1005</strain>
    </source>
</reference>
<evidence type="ECO:0000313" key="2">
    <source>
        <dbReference type="EMBL" id="EJK60693.1"/>
    </source>
</evidence>
<feature type="non-terminal residue" evidence="2">
    <location>
        <position position="150"/>
    </location>
</feature>
<dbReference type="SUPFAM" id="SSF54690">
    <property type="entry name" value="Molybdopterin synthase subunit MoaE"/>
    <property type="match status" value="1"/>
</dbReference>
<proteinExistence type="predicted"/>